<dbReference type="OrthoDB" id="9976756at2759"/>
<keyword evidence="5" id="KW-0963">Cytoplasm</keyword>
<feature type="chain" id="PRO_5021192734" description="non-specific protein-tyrosine kinase" evidence="16">
    <location>
        <begin position="23"/>
        <end position="164"/>
    </location>
</feature>
<dbReference type="GO" id="GO:0005737">
    <property type="term" value="C:cytoplasm"/>
    <property type="evidence" value="ECO:0007669"/>
    <property type="project" value="UniProtKB-SubCell"/>
</dbReference>
<reference evidence="18 19" key="1">
    <citation type="submission" date="2019-03" db="EMBL/GenBank/DDBJ databases">
        <title>First draft genome of Liparis tanakae, snailfish: a comprehensive survey of snailfish specific genes.</title>
        <authorList>
            <person name="Kim W."/>
            <person name="Song I."/>
            <person name="Jeong J.-H."/>
            <person name="Kim D."/>
            <person name="Kim S."/>
            <person name="Ryu S."/>
            <person name="Song J.Y."/>
            <person name="Lee S.K."/>
        </authorList>
    </citation>
    <scope>NUCLEOTIDE SEQUENCE [LARGE SCALE GENOMIC DNA]</scope>
    <source>
        <tissue evidence="18">Muscle</tissue>
    </source>
</reference>
<dbReference type="PROSITE" id="PS50011">
    <property type="entry name" value="PROTEIN_KINASE_DOM"/>
    <property type="match status" value="1"/>
</dbReference>
<feature type="domain" description="Protein kinase" evidence="17">
    <location>
        <begin position="42"/>
        <end position="164"/>
    </location>
</feature>
<dbReference type="GO" id="GO:0004715">
    <property type="term" value="F:non-membrane spanning protein tyrosine kinase activity"/>
    <property type="evidence" value="ECO:0007669"/>
    <property type="project" value="UniProtKB-EC"/>
</dbReference>
<evidence type="ECO:0000256" key="6">
    <source>
        <dbReference type="ARBA" id="ARBA00022679"/>
    </source>
</evidence>
<dbReference type="Pfam" id="PF07714">
    <property type="entry name" value="PK_Tyr_Ser-Thr"/>
    <property type="match status" value="1"/>
</dbReference>
<evidence type="ECO:0000256" key="16">
    <source>
        <dbReference type="SAM" id="SignalP"/>
    </source>
</evidence>
<dbReference type="InterPro" id="IPR011009">
    <property type="entry name" value="Kinase-like_dom_sf"/>
</dbReference>
<evidence type="ECO:0000256" key="12">
    <source>
        <dbReference type="ARBA" id="ARBA00023137"/>
    </source>
</evidence>
<keyword evidence="9 18" id="KW-0418">Kinase</keyword>
<keyword evidence="11" id="KW-0472">Membrane</keyword>
<dbReference type="InterPro" id="IPR017441">
    <property type="entry name" value="Protein_kinase_ATP_BS"/>
</dbReference>
<evidence type="ECO:0000256" key="7">
    <source>
        <dbReference type="ARBA" id="ARBA00022707"/>
    </source>
</evidence>
<evidence type="ECO:0000256" key="4">
    <source>
        <dbReference type="ARBA" id="ARBA00022475"/>
    </source>
</evidence>
<comment type="similarity">
    <text evidence="14">Belongs to the protein kinase superfamily. Tyr protein kinase family. Fes/fps subfamily.</text>
</comment>
<evidence type="ECO:0000256" key="9">
    <source>
        <dbReference type="ARBA" id="ARBA00022777"/>
    </source>
</evidence>
<name>A0A4Z2IXX8_9TELE</name>
<protein>
    <recommendedName>
        <fullName evidence="3">non-specific protein-tyrosine kinase</fullName>
        <ecNumber evidence="3">2.7.10.2</ecNumber>
    </recommendedName>
</protein>
<evidence type="ECO:0000313" key="19">
    <source>
        <dbReference type="Proteomes" id="UP000314294"/>
    </source>
</evidence>
<dbReference type="PANTHER" id="PTHR24418">
    <property type="entry name" value="TYROSINE-PROTEIN KINASE"/>
    <property type="match status" value="1"/>
</dbReference>
<comment type="catalytic activity">
    <reaction evidence="13">
        <text>L-tyrosyl-[protein] + ATP = O-phospho-L-tyrosyl-[protein] + ADP + H(+)</text>
        <dbReference type="Rhea" id="RHEA:10596"/>
        <dbReference type="Rhea" id="RHEA-COMP:10136"/>
        <dbReference type="Rhea" id="RHEA-COMP:20101"/>
        <dbReference type="ChEBI" id="CHEBI:15378"/>
        <dbReference type="ChEBI" id="CHEBI:30616"/>
        <dbReference type="ChEBI" id="CHEBI:46858"/>
        <dbReference type="ChEBI" id="CHEBI:61978"/>
        <dbReference type="ChEBI" id="CHEBI:456216"/>
        <dbReference type="EC" id="2.7.10.2"/>
    </reaction>
</comment>
<gene>
    <name evidence="18" type="primary">PTK2B_2</name>
    <name evidence="18" type="ORF">EYF80_007139</name>
</gene>
<keyword evidence="10 15" id="KW-0067">ATP-binding</keyword>
<dbReference type="SMART" id="SM00219">
    <property type="entry name" value="TyrKc"/>
    <property type="match status" value="1"/>
</dbReference>
<dbReference type="GO" id="GO:0005886">
    <property type="term" value="C:plasma membrane"/>
    <property type="evidence" value="ECO:0007669"/>
    <property type="project" value="UniProtKB-SubCell"/>
</dbReference>
<evidence type="ECO:0000256" key="8">
    <source>
        <dbReference type="ARBA" id="ARBA00022741"/>
    </source>
</evidence>
<keyword evidence="16" id="KW-0732">Signal</keyword>
<dbReference type="EMBL" id="SRLO01000038">
    <property type="protein sequence ID" value="TNN82621.1"/>
    <property type="molecule type" value="Genomic_DNA"/>
</dbReference>
<feature type="binding site" evidence="15">
    <location>
        <position position="74"/>
    </location>
    <ligand>
        <name>ATP</name>
        <dbReference type="ChEBI" id="CHEBI:30616"/>
    </ligand>
</feature>
<keyword evidence="12 18" id="KW-0829">Tyrosine-protein kinase</keyword>
<evidence type="ECO:0000256" key="11">
    <source>
        <dbReference type="ARBA" id="ARBA00023136"/>
    </source>
</evidence>
<dbReference type="AlphaFoldDB" id="A0A4Z2IXX8"/>
<organism evidence="18 19">
    <name type="scientific">Liparis tanakae</name>
    <name type="common">Tanaka's snailfish</name>
    <dbReference type="NCBI Taxonomy" id="230148"/>
    <lineage>
        <taxon>Eukaryota</taxon>
        <taxon>Metazoa</taxon>
        <taxon>Chordata</taxon>
        <taxon>Craniata</taxon>
        <taxon>Vertebrata</taxon>
        <taxon>Euteleostomi</taxon>
        <taxon>Actinopterygii</taxon>
        <taxon>Neopterygii</taxon>
        <taxon>Teleostei</taxon>
        <taxon>Neoteleostei</taxon>
        <taxon>Acanthomorphata</taxon>
        <taxon>Eupercaria</taxon>
        <taxon>Perciformes</taxon>
        <taxon>Cottioidei</taxon>
        <taxon>Cottales</taxon>
        <taxon>Liparidae</taxon>
        <taxon>Liparis</taxon>
    </lineage>
</organism>
<keyword evidence="19" id="KW-1185">Reference proteome</keyword>
<dbReference type="Proteomes" id="UP000314294">
    <property type="component" value="Unassembled WGS sequence"/>
</dbReference>
<evidence type="ECO:0000256" key="14">
    <source>
        <dbReference type="ARBA" id="ARBA00061333"/>
    </source>
</evidence>
<keyword evidence="4" id="KW-1003">Cell membrane</keyword>
<feature type="signal peptide" evidence="16">
    <location>
        <begin position="1"/>
        <end position="22"/>
    </location>
</feature>
<dbReference type="PROSITE" id="PS00107">
    <property type="entry name" value="PROTEIN_KINASE_ATP"/>
    <property type="match status" value="1"/>
</dbReference>
<comment type="caution">
    <text evidence="18">The sequence shown here is derived from an EMBL/GenBank/DDBJ whole genome shotgun (WGS) entry which is preliminary data.</text>
</comment>
<keyword evidence="6" id="KW-0808">Transferase</keyword>
<sequence length="164" mass="18343">MKKTTRCLLIFLLGCSGSDIYCEILDEKLIPAVKYGIERSHIVLGQILGAGFFGEVYDGVYTKDNGEKINVAVKTCKDCSPDVMEKFMSEAVIMKNLNNQHIVKLIGIIEDDPVWIVMELYQYGELGNYLSENQGTLTNITLVLFSLQICKALVYLSGVNVVHR</sequence>
<proteinExistence type="inferred from homology"/>
<accession>A0A4Z2IXX8</accession>
<evidence type="ECO:0000256" key="3">
    <source>
        <dbReference type="ARBA" id="ARBA00011903"/>
    </source>
</evidence>
<dbReference type="EC" id="2.7.10.2" evidence="3"/>
<evidence type="ECO:0000256" key="1">
    <source>
        <dbReference type="ARBA" id="ARBA00004202"/>
    </source>
</evidence>
<dbReference type="InterPro" id="IPR001245">
    <property type="entry name" value="Ser-Thr/Tyr_kinase_cat_dom"/>
</dbReference>
<dbReference type="InterPro" id="IPR020635">
    <property type="entry name" value="Tyr_kinase_cat_dom"/>
</dbReference>
<evidence type="ECO:0000256" key="5">
    <source>
        <dbReference type="ARBA" id="ARBA00022490"/>
    </source>
</evidence>
<dbReference type="FunFam" id="3.30.200.20:FF:000194">
    <property type="entry name" value="protein-tyrosine kinase 2-beta isoform X1"/>
    <property type="match status" value="1"/>
</dbReference>
<dbReference type="InterPro" id="IPR050198">
    <property type="entry name" value="Non-receptor_tyrosine_kinases"/>
</dbReference>
<comment type="subcellular location">
    <subcellularLocation>
        <location evidence="1">Cell membrane</location>
        <topology evidence="1">Peripheral membrane protein</topology>
    </subcellularLocation>
    <subcellularLocation>
        <location evidence="2">Cytoplasm</location>
    </subcellularLocation>
</comment>
<evidence type="ECO:0000256" key="13">
    <source>
        <dbReference type="ARBA" id="ARBA00051245"/>
    </source>
</evidence>
<keyword evidence="8 15" id="KW-0547">Nucleotide-binding</keyword>
<keyword evidence="7" id="KW-0519">Myristate</keyword>
<evidence type="ECO:0000259" key="17">
    <source>
        <dbReference type="PROSITE" id="PS50011"/>
    </source>
</evidence>
<evidence type="ECO:0000313" key="18">
    <source>
        <dbReference type="EMBL" id="TNN82621.1"/>
    </source>
</evidence>
<evidence type="ECO:0000256" key="15">
    <source>
        <dbReference type="PROSITE-ProRule" id="PRU10141"/>
    </source>
</evidence>
<dbReference type="Gene3D" id="3.30.200.20">
    <property type="entry name" value="Phosphorylase Kinase, domain 1"/>
    <property type="match status" value="1"/>
</dbReference>
<evidence type="ECO:0000256" key="2">
    <source>
        <dbReference type="ARBA" id="ARBA00004496"/>
    </source>
</evidence>
<keyword evidence="7" id="KW-0449">Lipoprotein</keyword>
<evidence type="ECO:0000256" key="10">
    <source>
        <dbReference type="ARBA" id="ARBA00022840"/>
    </source>
</evidence>
<dbReference type="InterPro" id="IPR000719">
    <property type="entry name" value="Prot_kinase_dom"/>
</dbReference>
<dbReference type="GO" id="GO:0005524">
    <property type="term" value="F:ATP binding"/>
    <property type="evidence" value="ECO:0007669"/>
    <property type="project" value="UniProtKB-UniRule"/>
</dbReference>
<dbReference type="SUPFAM" id="SSF56112">
    <property type="entry name" value="Protein kinase-like (PK-like)"/>
    <property type="match status" value="1"/>
</dbReference>